<dbReference type="KEGG" id="asan:AWM72_00540"/>
<dbReference type="GO" id="GO:0016491">
    <property type="term" value="F:oxidoreductase activity"/>
    <property type="evidence" value="ECO:0007669"/>
    <property type="project" value="UniProtKB-KW"/>
</dbReference>
<dbReference type="InterPro" id="IPR051799">
    <property type="entry name" value="NADH_flavin_oxidoreductase"/>
</dbReference>
<proteinExistence type="predicted"/>
<dbReference type="GO" id="GO:0010181">
    <property type="term" value="F:FMN binding"/>
    <property type="evidence" value="ECO:0007669"/>
    <property type="project" value="InterPro"/>
</dbReference>
<keyword evidence="2" id="KW-0560">Oxidoreductase</keyword>
<evidence type="ECO:0000256" key="2">
    <source>
        <dbReference type="ARBA" id="ARBA00023002"/>
    </source>
</evidence>
<gene>
    <name evidence="4" type="ORF">AWM72_00540</name>
</gene>
<dbReference type="PANTHER" id="PTHR43656">
    <property type="entry name" value="BINDING OXIDOREDUCTASE, PUTATIVE (AFU_ORTHOLOGUE AFUA_2G08260)-RELATED"/>
    <property type="match status" value="1"/>
</dbReference>
<evidence type="ECO:0000259" key="3">
    <source>
        <dbReference type="Pfam" id="PF00724"/>
    </source>
</evidence>
<dbReference type="Gene3D" id="3.20.20.70">
    <property type="entry name" value="Aldolase class I"/>
    <property type="match status" value="1"/>
</dbReference>
<dbReference type="EMBL" id="CP014160">
    <property type="protein sequence ID" value="AMB93360.1"/>
    <property type="molecule type" value="Genomic_DNA"/>
</dbReference>
<evidence type="ECO:0000313" key="4">
    <source>
        <dbReference type="EMBL" id="AMB93360.1"/>
    </source>
</evidence>
<evidence type="ECO:0000313" key="5">
    <source>
        <dbReference type="Proteomes" id="UP000069912"/>
    </source>
</evidence>
<protein>
    <submittedName>
        <fullName evidence="4">NADH-dependent oxidoreductase</fullName>
    </submittedName>
</protein>
<dbReference type="InterPro" id="IPR001155">
    <property type="entry name" value="OxRdtase_FMN_N"/>
</dbReference>
<dbReference type="SUPFAM" id="SSF51395">
    <property type="entry name" value="FMN-linked oxidoreductases"/>
    <property type="match status" value="1"/>
</dbReference>
<dbReference type="PANTHER" id="PTHR43656:SF2">
    <property type="entry name" value="BINDING OXIDOREDUCTASE, PUTATIVE (AFU_ORTHOLOGUE AFUA_2G08260)-RELATED"/>
    <property type="match status" value="1"/>
</dbReference>
<feature type="domain" description="NADH:flavin oxidoreductase/NADH oxidase N-terminal" evidence="3">
    <location>
        <begin position="18"/>
        <end position="342"/>
    </location>
</feature>
<dbReference type="Pfam" id="PF00724">
    <property type="entry name" value="Oxidored_FMN"/>
    <property type="match status" value="1"/>
</dbReference>
<keyword evidence="5" id="KW-1185">Reference proteome</keyword>
<dbReference type="Proteomes" id="UP000069912">
    <property type="component" value="Chromosome"/>
</dbReference>
<accession>A0A0X8FA23</accession>
<dbReference type="AlphaFoldDB" id="A0A0X8FA23"/>
<keyword evidence="1" id="KW-0285">Flavoprotein</keyword>
<reference evidence="4 5" key="1">
    <citation type="journal article" date="2016" name="Genome Announc.">
        <title>Complete Genome Sequences of Aerococcus christensenii CCUG 28831T, Aerococcus sanguinicola CCUG 43001T, Aerococcus urinae CCUG 36881T, Aerococcus urinaeequi CCUG 28094T, Aerococcus urinaehominis CCUG 42038 BT, and Aerococcus viridans CCUG 4311T.</title>
        <authorList>
            <person name="Carkaci D."/>
            <person name="Dargis R."/>
            <person name="Nielsen X.C."/>
            <person name="Skovgaard O."/>
            <person name="Fuursted K."/>
            <person name="Christensen J.J."/>
        </authorList>
    </citation>
    <scope>NUCLEOTIDE SEQUENCE [LARGE SCALE GENOMIC DNA]</scope>
    <source>
        <strain evidence="4 5">CCUG43001</strain>
    </source>
</reference>
<reference evidence="5" key="2">
    <citation type="submission" date="2016-01" db="EMBL/GenBank/DDBJ databases">
        <title>Six Aerococcus type strain genome sequencing and assembly using PacBio and Illumina Hiseq.</title>
        <authorList>
            <person name="Carkaci D."/>
            <person name="Dargis R."/>
            <person name="Nielsen X.C."/>
            <person name="Skovgaard O."/>
            <person name="Fuursted K."/>
            <person name="Christensen J.J."/>
        </authorList>
    </citation>
    <scope>NUCLEOTIDE SEQUENCE [LARGE SCALE GENOMIC DNA]</scope>
    <source>
        <strain evidence="5">CCUG43001</strain>
    </source>
</reference>
<organism evidence="4 5">
    <name type="scientific">Aerococcus sanguinicola</name>
    <dbReference type="NCBI Taxonomy" id="119206"/>
    <lineage>
        <taxon>Bacteria</taxon>
        <taxon>Bacillati</taxon>
        <taxon>Bacillota</taxon>
        <taxon>Bacilli</taxon>
        <taxon>Lactobacillales</taxon>
        <taxon>Aerococcaceae</taxon>
        <taxon>Aerococcus</taxon>
    </lineage>
</organism>
<name>A0A0X8FA23_9LACT</name>
<dbReference type="InterPro" id="IPR013785">
    <property type="entry name" value="Aldolase_TIM"/>
</dbReference>
<evidence type="ECO:0000256" key="1">
    <source>
        <dbReference type="ARBA" id="ARBA00022630"/>
    </source>
</evidence>
<sequence length="397" mass="44440">MISLTKKLTDTVKFRHGAEIKGRIVQPPMLTNSGLSQGFVSQDTLDYYQARSESAGLVIVEYCYVIKDGGPSHTWAANKEQLGIQSDAHIEGLSQIAKALKAKGNKAMVQINHSGRESNFPARHGGRALAPSAIDFSFLDYPVEEITEEEIYQVIEAFGDATRRAIQAGFDGVEIHGANHYLHQQFFSKWSNQRTDQWGGSYENRTRFIRAVNDKVFEVVRQEAPADFIVGYRISPEEIHGNNVGYTYEDSTRLVADLGKDYDFDYIHVSHLDYKHKPEGQDLTYAQLYRQVLPEEVKLIVVGGITNEEKAADALNYADLAAVGRGTLIDPQFGKKIMEGRGQDIVTEISPEQVKISKLPPALITLFSDPQMPLQLAGRESIFSLHGQDSDYYREGY</sequence>